<evidence type="ECO:0000256" key="1">
    <source>
        <dbReference type="SAM" id="MobiDB-lite"/>
    </source>
</evidence>
<dbReference type="EMBL" id="JBHTEF010000001">
    <property type="protein sequence ID" value="MFC7579787.1"/>
    <property type="molecule type" value="Genomic_DNA"/>
</dbReference>
<dbReference type="RefSeq" id="WP_380971277.1">
    <property type="nucleotide sequence ID" value="NZ_JBHTEF010000001.1"/>
</dbReference>
<evidence type="ECO:0000313" key="2">
    <source>
        <dbReference type="EMBL" id="MFC7579787.1"/>
    </source>
</evidence>
<proteinExistence type="predicted"/>
<dbReference type="PANTHER" id="PTHR39420">
    <property type="match status" value="1"/>
</dbReference>
<protein>
    <submittedName>
        <fullName evidence="2">Zinc-dependent metalloprotease</fullName>
    </submittedName>
</protein>
<dbReference type="SUPFAM" id="SSF55486">
    <property type="entry name" value="Metalloproteases ('zincins'), catalytic domain"/>
    <property type="match status" value="1"/>
</dbReference>
<dbReference type="PANTHER" id="PTHR39420:SF2">
    <property type="entry name" value="HYDROLASE"/>
    <property type="match status" value="1"/>
</dbReference>
<dbReference type="GO" id="GO:0008237">
    <property type="term" value="F:metallopeptidase activity"/>
    <property type="evidence" value="ECO:0007669"/>
    <property type="project" value="UniProtKB-KW"/>
</dbReference>
<feature type="region of interest" description="Disordered" evidence="1">
    <location>
        <begin position="422"/>
        <end position="445"/>
    </location>
</feature>
<feature type="compositionally biased region" description="Low complexity" evidence="1">
    <location>
        <begin position="507"/>
        <end position="523"/>
    </location>
</feature>
<dbReference type="Proteomes" id="UP001596527">
    <property type="component" value="Unassembled WGS sequence"/>
</dbReference>
<dbReference type="Pfam" id="PF10103">
    <property type="entry name" value="Zincin_2"/>
    <property type="match status" value="1"/>
</dbReference>
<dbReference type="Gene3D" id="1.20.150.30">
    <property type="entry name" value="Zincin-like metallopeptidase, N-terminal domain"/>
    <property type="match status" value="1"/>
</dbReference>
<keyword evidence="2" id="KW-0482">Metalloprotease</keyword>
<feature type="region of interest" description="Disordered" evidence="1">
    <location>
        <begin position="469"/>
        <end position="523"/>
    </location>
</feature>
<keyword evidence="3" id="KW-1185">Reference proteome</keyword>
<gene>
    <name evidence="2" type="ORF">ACFQWG_00885</name>
</gene>
<dbReference type="NCBIfam" id="TIGR03624">
    <property type="entry name" value="putative hydrolase"/>
    <property type="match status" value="1"/>
</dbReference>
<dbReference type="InterPro" id="IPR042271">
    <property type="entry name" value="Zinicin_2_N"/>
</dbReference>
<keyword evidence="2" id="KW-0645">Protease</keyword>
<name>A0ABW2SID2_9ACTO</name>
<reference evidence="3" key="1">
    <citation type="journal article" date="2019" name="Int. J. Syst. Evol. Microbiol.">
        <title>The Global Catalogue of Microorganisms (GCM) 10K type strain sequencing project: providing services to taxonomists for standard genome sequencing and annotation.</title>
        <authorList>
            <consortium name="The Broad Institute Genomics Platform"/>
            <consortium name="The Broad Institute Genome Sequencing Center for Infectious Disease"/>
            <person name="Wu L."/>
            <person name="Ma J."/>
        </authorList>
    </citation>
    <scope>NUCLEOTIDE SEQUENCE [LARGE SCALE GENOMIC DNA]</scope>
    <source>
        <strain evidence="3">CCUG 56698</strain>
    </source>
</reference>
<accession>A0ABW2SID2</accession>
<comment type="caution">
    <text evidence="2">The sequence shown here is derived from an EMBL/GenBank/DDBJ whole genome shotgun (WGS) entry which is preliminary data.</text>
</comment>
<keyword evidence="2" id="KW-0378">Hydrolase</keyword>
<evidence type="ECO:0000313" key="3">
    <source>
        <dbReference type="Proteomes" id="UP001596527"/>
    </source>
</evidence>
<sequence>MSDSGDTPTDGPTDAFEEFLRRMLGDQAGAEAARSMREQGFDVSPVNAMFGDPAQMQAAFTQFQYLFNATEGPVNWQMATDLSKQRAFQAGDPSLTEAEAQRARDAMVVADLWLDAATDFGPGQVQRAAWTRSQWIDETLPMWRRITEPVASNVSRALCEALSSQLRDQDPGSLGDALPEGLPPGMADMLGRTTQMMPRLAAMMFAMQMGQALAALAQEAMGSTDVGLPLADGHTTALVVHNIGVFGEGLEIPYEEVQQFMAVRECAHQRLFASVPWLSHDLVRAVENYSSEIAIDTDAIADAAREINPTDPASLDSALSRGVFSPEPTSRQQAALERLETLLALVEGWVEVVVARAAAPYLPHADQLREMMRRRRAAGGPAEQVLGQLIGLQMRPRRARGAARVFTLVEDARGREAREALWQHPDMAPTAAELDAPDGFLDGRDASASQDAEIDAALSQLLDGTLGWADGLSPDTDPEADSLRRAGFLPDDGSDGEDGAGPEGGPHDPTGPEGTPGTPDASA</sequence>
<organism evidence="2 3">
    <name type="scientific">Schaalia naturae</name>
    <dbReference type="NCBI Taxonomy" id="635203"/>
    <lineage>
        <taxon>Bacteria</taxon>
        <taxon>Bacillati</taxon>
        <taxon>Actinomycetota</taxon>
        <taxon>Actinomycetes</taxon>
        <taxon>Actinomycetales</taxon>
        <taxon>Actinomycetaceae</taxon>
        <taxon>Schaalia</taxon>
    </lineage>
</organism>
<dbReference type="InterPro" id="IPR018766">
    <property type="entry name" value="Zinicin_2"/>
</dbReference>